<dbReference type="Proteomes" id="UP000241769">
    <property type="component" value="Unassembled WGS sequence"/>
</dbReference>
<keyword evidence="7" id="KW-0539">Nucleus</keyword>
<gene>
    <name evidence="10" type="ORF">PROFUN_07554</name>
</gene>
<feature type="region of interest" description="Disordered" evidence="8">
    <location>
        <begin position="887"/>
        <end position="941"/>
    </location>
</feature>
<evidence type="ECO:0000256" key="2">
    <source>
        <dbReference type="ARBA" id="ARBA00004496"/>
    </source>
</evidence>
<accession>A0A2P6NLR2</accession>
<keyword evidence="6" id="KW-0653">Protein transport</keyword>
<dbReference type="GO" id="GO:0005635">
    <property type="term" value="C:nuclear envelope"/>
    <property type="evidence" value="ECO:0007669"/>
    <property type="project" value="TreeGrafter"/>
</dbReference>
<evidence type="ECO:0000256" key="3">
    <source>
        <dbReference type="ARBA" id="ARBA00008669"/>
    </source>
</evidence>
<dbReference type="InterPro" id="IPR005043">
    <property type="entry name" value="XPO2_C"/>
</dbReference>
<dbReference type="PROSITE" id="PS50166">
    <property type="entry name" value="IMPORTIN_B_NT"/>
    <property type="match status" value="1"/>
</dbReference>
<comment type="similarity">
    <text evidence="3">Belongs to the XPO2/CSE1 family.</text>
</comment>
<feature type="compositionally biased region" description="Acidic residues" evidence="8">
    <location>
        <begin position="921"/>
        <end position="941"/>
    </location>
</feature>
<protein>
    <recommendedName>
        <fullName evidence="9">Importin N-terminal domain-containing protein</fullName>
    </recommendedName>
</protein>
<dbReference type="InterPro" id="IPR001494">
    <property type="entry name" value="Importin-beta_N"/>
</dbReference>
<dbReference type="SUPFAM" id="SSF48371">
    <property type="entry name" value="ARM repeat"/>
    <property type="match status" value="1"/>
</dbReference>
<dbReference type="PANTHER" id="PTHR10997:SF18">
    <property type="entry name" value="D-IMPORTIN 7_RANBP7"/>
    <property type="match status" value="1"/>
</dbReference>
<dbReference type="EMBL" id="MDYQ01000054">
    <property type="protein sequence ID" value="PRP84900.1"/>
    <property type="molecule type" value="Genomic_DNA"/>
</dbReference>
<evidence type="ECO:0000256" key="8">
    <source>
        <dbReference type="SAM" id="MobiDB-lite"/>
    </source>
</evidence>
<evidence type="ECO:0000256" key="6">
    <source>
        <dbReference type="ARBA" id="ARBA00022927"/>
    </source>
</evidence>
<evidence type="ECO:0000256" key="1">
    <source>
        <dbReference type="ARBA" id="ARBA00004123"/>
    </source>
</evidence>
<dbReference type="FunCoup" id="A0A2P6NLR2">
    <property type="interactions" value="1008"/>
</dbReference>
<sequence length="1000" mass="115670">MDVQQVIYLLSCGLSSNNQERTSSEKALSALQNQPNYCVALLQIAGNNEVPEQYRQIAAIMFKRHTQSHWIAEQDDEARGEITEVGESYTNDADRTWVRTHIVDALTYTPSRVQSQLGVGFKNIARLEWPNAWPELLPQILNNLVSKDALKTHGALLAVRLLARNYQYIPQVKRRIPLENLVNTTFPIVLQLLQSLSQLQTEAAGHMILLILKCFWSSSNFGMPTHLAGESVMVQWMTEMLKLLEAPIPPGEPADEDMRKDFVWWKCKRWVVKIFDRLFNRYGETKQLPTKDGRDFSRQFLKLYAPRLLETSMRILFSMKNGNYLPSRIQYSCLSFVNHAVRNQVMYPMLKPHVDALFKEVLFPLVCFSNADMELWNDDPEEYLRKEFDIEEDFYSPKSAASLIIIDLGRNRGKNHLNPMMSFVGMSMMRYLQATEKERNPQEKDGCMAVIGELEDKLRITPSYQSQLENLIIQHIYPEFTSPHPWLRAKACWIFGKYYKMEWSNSDNFKTGLRQVLTCIRDPELPVRVRAVMALQFLIQNPVSTEEIRNILPQLLEEIFKIMGEIDNDELVVTLRTIIDHFSEEMGPYSLGLCQKLSQIFIKICNENNDEDDSAITALECLGAIQTILEAISGRPELYPPIEEVLYPLLQVTLQPDLADFFEEGVKIITFITYFSNEISPRMWSLFPVLHDRFQECSDFIQDILNPLDNYISRSTETFLTAGPYLPMVSEMYKKLILNTDESESNCLDACKLIEAVILNCRGRVDQFIEPYCQIALARLVKAKKDNLRCLLIGIVVNSIYYNPAFTLDIMNRNNWTQQFFTVWFQHIPKLPRTHDKKLTILTLLSLMTMTENIPEVVRVASIQMLETAILTCHDLLRHKQIIAEAEEEDDDFEDNDPTDQELDDTQPIQDEEPTGVQELTGEDDDFDDWDDDEFEEDEEVTTPLDNFDETAMLLEFVKRVQRENFALYDSVLKKNGAVITRLNELEARKCVCEAHKIET</sequence>
<evidence type="ECO:0000256" key="4">
    <source>
        <dbReference type="ARBA" id="ARBA00022448"/>
    </source>
</evidence>
<feature type="compositionally biased region" description="Acidic residues" evidence="8">
    <location>
        <begin position="887"/>
        <end position="914"/>
    </location>
</feature>
<proteinExistence type="inferred from homology"/>
<dbReference type="Pfam" id="PF08506">
    <property type="entry name" value="Cse1"/>
    <property type="match status" value="1"/>
</dbReference>
<evidence type="ECO:0000259" key="9">
    <source>
        <dbReference type="PROSITE" id="PS50166"/>
    </source>
</evidence>
<evidence type="ECO:0000256" key="7">
    <source>
        <dbReference type="ARBA" id="ARBA00023242"/>
    </source>
</evidence>
<organism evidence="10 11">
    <name type="scientific">Planoprotostelium fungivorum</name>
    <dbReference type="NCBI Taxonomy" id="1890364"/>
    <lineage>
        <taxon>Eukaryota</taxon>
        <taxon>Amoebozoa</taxon>
        <taxon>Evosea</taxon>
        <taxon>Variosea</taxon>
        <taxon>Cavosteliida</taxon>
        <taxon>Cavosteliaceae</taxon>
        <taxon>Planoprotostelium</taxon>
    </lineage>
</organism>
<keyword evidence="5" id="KW-0963">Cytoplasm</keyword>
<dbReference type="PANTHER" id="PTHR10997">
    <property type="entry name" value="IMPORTIN-7, 8, 11"/>
    <property type="match status" value="1"/>
</dbReference>
<dbReference type="InterPro" id="IPR013713">
    <property type="entry name" value="XPO2_central"/>
</dbReference>
<dbReference type="GO" id="GO:0031267">
    <property type="term" value="F:small GTPase binding"/>
    <property type="evidence" value="ECO:0007669"/>
    <property type="project" value="InterPro"/>
</dbReference>
<dbReference type="Pfam" id="PF03810">
    <property type="entry name" value="IBN_N"/>
    <property type="match status" value="1"/>
</dbReference>
<dbReference type="InterPro" id="IPR016024">
    <property type="entry name" value="ARM-type_fold"/>
</dbReference>
<dbReference type="STRING" id="1890364.A0A2P6NLR2"/>
<dbReference type="AlphaFoldDB" id="A0A2P6NLR2"/>
<evidence type="ECO:0000256" key="5">
    <source>
        <dbReference type="ARBA" id="ARBA00022490"/>
    </source>
</evidence>
<dbReference type="Pfam" id="PF03378">
    <property type="entry name" value="CAS_CSE1"/>
    <property type="match status" value="1"/>
</dbReference>
<dbReference type="InParanoid" id="A0A2P6NLR2"/>
<evidence type="ECO:0000313" key="10">
    <source>
        <dbReference type="EMBL" id="PRP84900.1"/>
    </source>
</evidence>
<dbReference type="Gene3D" id="1.25.10.10">
    <property type="entry name" value="Leucine-rich Repeat Variant"/>
    <property type="match status" value="1"/>
</dbReference>
<keyword evidence="4" id="KW-0813">Transport</keyword>
<dbReference type="InterPro" id="IPR011989">
    <property type="entry name" value="ARM-like"/>
</dbReference>
<evidence type="ECO:0000313" key="11">
    <source>
        <dbReference type="Proteomes" id="UP000241769"/>
    </source>
</evidence>
<dbReference type="GO" id="GO:0006606">
    <property type="term" value="P:protein import into nucleus"/>
    <property type="evidence" value="ECO:0007669"/>
    <property type="project" value="TreeGrafter"/>
</dbReference>
<dbReference type="OrthoDB" id="760868at2759"/>
<comment type="caution">
    <text evidence="10">The sequence shown here is derived from an EMBL/GenBank/DDBJ whole genome shotgun (WGS) entry which is preliminary data.</text>
</comment>
<reference evidence="10 11" key="1">
    <citation type="journal article" date="2018" name="Genome Biol. Evol.">
        <title>Multiple Roots of Fruiting Body Formation in Amoebozoa.</title>
        <authorList>
            <person name="Hillmann F."/>
            <person name="Forbes G."/>
            <person name="Novohradska S."/>
            <person name="Ferling I."/>
            <person name="Riege K."/>
            <person name="Groth M."/>
            <person name="Westermann M."/>
            <person name="Marz M."/>
            <person name="Spaller T."/>
            <person name="Winckler T."/>
            <person name="Schaap P."/>
            <person name="Glockner G."/>
        </authorList>
    </citation>
    <scope>NUCLEOTIDE SEQUENCE [LARGE SCALE GENOMIC DNA]</scope>
    <source>
        <strain evidence="10 11">Jena</strain>
    </source>
</reference>
<dbReference type="SMART" id="SM00913">
    <property type="entry name" value="IBN_N"/>
    <property type="match status" value="1"/>
</dbReference>
<comment type="subcellular location">
    <subcellularLocation>
        <location evidence="2">Cytoplasm</location>
    </subcellularLocation>
    <subcellularLocation>
        <location evidence="1">Nucleus</location>
    </subcellularLocation>
</comment>
<feature type="domain" description="Importin N-terminal" evidence="9">
    <location>
        <begin position="24"/>
        <end position="108"/>
    </location>
</feature>
<name>A0A2P6NLR2_9EUKA</name>
<dbReference type="GO" id="GO:0005829">
    <property type="term" value="C:cytosol"/>
    <property type="evidence" value="ECO:0007669"/>
    <property type="project" value="TreeGrafter"/>
</dbReference>
<keyword evidence="11" id="KW-1185">Reference proteome</keyword>